<accession>A0ABP9P952</accession>
<dbReference type="PANTHER" id="PTHR42718:SF46">
    <property type="entry name" value="BLR6921 PROTEIN"/>
    <property type="match status" value="1"/>
</dbReference>
<keyword evidence="10" id="KW-1185">Reference proteome</keyword>
<keyword evidence="6 7" id="KW-0472">Membrane</keyword>
<feature type="transmembrane region" description="Helical" evidence="7">
    <location>
        <begin position="83"/>
        <end position="102"/>
    </location>
</feature>
<dbReference type="InterPro" id="IPR036259">
    <property type="entry name" value="MFS_trans_sf"/>
</dbReference>
<evidence type="ECO:0000256" key="5">
    <source>
        <dbReference type="ARBA" id="ARBA00022989"/>
    </source>
</evidence>
<dbReference type="InterPro" id="IPR020846">
    <property type="entry name" value="MFS_dom"/>
</dbReference>
<feature type="transmembrane region" description="Helical" evidence="7">
    <location>
        <begin position="430"/>
        <end position="448"/>
    </location>
</feature>
<feature type="transmembrane region" description="Helical" evidence="7">
    <location>
        <begin position="169"/>
        <end position="191"/>
    </location>
</feature>
<dbReference type="SUPFAM" id="SSF103473">
    <property type="entry name" value="MFS general substrate transporter"/>
    <property type="match status" value="1"/>
</dbReference>
<comment type="caution">
    <text evidence="9">The sequence shown here is derived from an EMBL/GenBank/DDBJ whole genome shotgun (WGS) entry which is preliminary data.</text>
</comment>
<dbReference type="Gene3D" id="1.20.1720.10">
    <property type="entry name" value="Multidrug resistance protein D"/>
    <property type="match status" value="1"/>
</dbReference>
<dbReference type="PRINTS" id="PR01036">
    <property type="entry name" value="TCRTETB"/>
</dbReference>
<feature type="transmembrane region" description="Helical" evidence="7">
    <location>
        <begin position="390"/>
        <end position="418"/>
    </location>
</feature>
<sequence>MRSPSPVREPQVRLGLVATPLVVGTFASTIANTLVNVPLATIVADLDAPLRSGALVVIAFNTTCALMLPLGGWLGDRYGRRRLFLVAMAGVTIGAAGAVFAPNLAVLVAFRAVQGIGGALVLPNVLALLTSAAGPARRGRAVSWWAAANGAGQAAGPTVGGLLADTLGWRAVFVSIIPFALFAFAGGLRWVPRSPARPVRLEWRGALTLTVGVGLLLVVASAVSPLGAGSPFVWGGGGLGLLALLAFVLVERRQADPFIPLALLVQPRFMRSSVAALCQMFCLTATLVTVPLYLVARGEASSAAAGLVVVALPLAMTLLAPVAGLATERWSPRLALRLGLFALALAELALAVLLLGGHPVGVPLVAAVTATGVGIAFTQTPATAGAARTAIGAGLGLFNMLRFVGAALGGAVVAVVIADAADSTARCATVAAICGAVALLALLVSFAGRNPATR</sequence>
<organism evidence="9 10">
    <name type="scientific">Pseudonocardia adelaidensis</name>
    <dbReference type="NCBI Taxonomy" id="648754"/>
    <lineage>
        <taxon>Bacteria</taxon>
        <taxon>Bacillati</taxon>
        <taxon>Actinomycetota</taxon>
        <taxon>Actinomycetes</taxon>
        <taxon>Pseudonocardiales</taxon>
        <taxon>Pseudonocardiaceae</taxon>
        <taxon>Pseudonocardia</taxon>
    </lineage>
</organism>
<gene>
    <name evidence="9" type="ORF">GCM10023320_83510</name>
</gene>
<reference evidence="10" key="1">
    <citation type="journal article" date="2019" name="Int. J. Syst. Evol. Microbiol.">
        <title>The Global Catalogue of Microorganisms (GCM) 10K type strain sequencing project: providing services to taxonomists for standard genome sequencing and annotation.</title>
        <authorList>
            <consortium name="The Broad Institute Genomics Platform"/>
            <consortium name="The Broad Institute Genome Sequencing Center for Infectious Disease"/>
            <person name="Wu L."/>
            <person name="Ma J."/>
        </authorList>
    </citation>
    <scope>NUCLEOTIDE SEQUENCE [LARGE SCALE GENOMIC DNA]</scope>
    <source>
        <strain evidence="10">JCM 18302</strain>
    </source>
</reference>
<keyword evidence="2" id="KW-0813">Transport</keyword>
<evidence type="ECO:0000256" key="7">
    <source>
        <dbReference type="SAM" id="Phobius"/>
    </source>
</evidence>
<evidence type="ECO:0000256" key="6">
    <source>
        <dbReference type="ARBA" id="ARBA00023136"/>
    </source>
</evidence>
<dbReference type="Gene3D" id="1.20.1250.20">
    <property type="entry name" value="MFS general substrate transporter like domains"/>
    <property type="match status" value="1"/>
</dbReference>
<evidence type="ECO:0000256" key="2">
    <source>
        <dbReference type="ARBA" id="ARBA00022448"/>
    </source>
</evidence>
<keyword evidence="5 7" id="KW-1133">Transmembrane helix</keyword>
<evidence type="ECO:0000256" key="4">
    <source>
        <dbReference type="ARBA" id="ARBA00022692"/>
    </source>
</evidence>
<name>A0ABP9P952_9PSEU</name>
<feature type="transmembrane region" description="Helical" evidence="7">
    <location>
        <begin position="302"/>
        <end position="322"/>
    </location>
</feature>
<protein>
    <submittedName>
        <fullName evidence="9">MFS transporter</fullName>
    </submittedName>
</protein>
<keyword evidence="4 7" id="KW-0812">Transmembrane</keyword>
<evidence type="ECO:0000313" key="9">
    <source>
        <dbReference type="EMBL" id="GAA5142809.1"/>
    </source>
</evidence>
<comment type="subcellular location">
    <subcellularLocation>
        <location evidence="1">Cell membrane</location>
        <topology evidence="1">Multi-pass membrane protein</topology>
    </subcellularLocation>
</comment>
<evidence type="ECO:0000256" key="1">
    <source>
        <dbReference type="ARBA" id="ARBA00004651"/>
    </source>
</evidence>
<dbReference type="Pfam" id="PF07690">
    <property type="entry name" value="MFS_1"/>
    <property type="match status" value="1"/>
</dbReference>
<feature type="transmembrane region" description="Helical" evidence="7">
    <location>
        <begin position="108"/>
        <end position="129"/>
    </location>
</feature>
<dbReference type="InterPro" id="IPR011701">
    <property type="entry name" value="MFS"/>
</dbReference>
<dbReference type="PROSITE" id="PS50850">
    <property type="entry name" value="MFS"/>
    <property type="match status" value="1"/>
</dbReference>
<feature type="transmembrane region" description="Helical" evidence="7">
    <location>
        <begin position="360"/>
        <end position="378"/>
    </location>
</feature>
<feature type="transmembrane region" description="Helical" evidence="7">
    <location>
        <begin position="12"/>
        <end position="34"/>
    </location>
</feature>
<evidence type="ECO:0000256" key="3">
    <source>
        <dbReference type="ARBA" id="ARBA00022475"/>
    </source>
</evidence>
<feature type="transmembrane region" description="Helical" evidence="7">
    <location>
        <begin position="232"/>
        <end position="250"/>
    </location>
</feature>
<feature type="transmembrane region" description="Helical" evidence="7">
    <location>
        <begin position="334"/>
        <end position="354"/>
    </location>
</feature>
<feature type="transmembrane region" description="Helical" evidence="7">
    <location>
        <begin position="203"/>
        <end position="226"/>
    </location>
</feature>
<feature type="transmembrane region" description="Helical" evidence="7">
    <location>
        <begin position="274"/>
        <end position="296"/>
    </location>
</feature>
<evidence type="ECO:0000313" key="10">
    <source>
        <dbReference type="Proteomes" id="UP001500804"/>
    </source>
</evidence>
<feature type="domain" description="Major facilitator superfamily (MFS) profile" evidence="8">
    <location>
        <begin position="17"/>
        <end position="453"/>
    </location>
</feature>
<proteinExistence type="predicted"/>
<feature type="transmembrane region" description="Helical" evidence="7">
    <location>
        <begin position="141"/>
        <end position="163"/>
    </location>
</feature>
<dbReference type="CDD" id="cd17321">
    <property type="entry name" value="MFS_MMR_MDR_like"/>
    <property type="match status" value="1"/>
</dbReference>
<keyword evidence="3" id="KW-1003">Cell membrane</keyword>
<dbReference type="RefSeq" id="WP_345613511.1">
    <property type="nucleotide sequence ID" value="NZ_BAABJO010000064.1"/>
</dbReference>
<dbReference type="PANTHER" id="PTHR42718">
    <property type="entry name" value="MAJOR FACILITATOR SUPERFAMILY MULTIDRUG TRANSPORTER MFSC"/>
    <property type="match status" value="1"/>
</dbReference>
<dbReference type="EMBL" id="BAABJO010000064">
    <property type="protein sequence ID" value="GAA5142809.1"/>
    <property type="molecule type" value="Genomic_DNA"/>
</dbReference>
<evidence type="ECO:0000259" key="8">
    <source>
        <dbReference type="PROSITE" id="PS50850"/>
    </source>
</evidence>
<dbReference type="Proteomes" id="UP001500804">
    <property type="component" value="Unassembled WGS sequence"/>
</dbReference>
<feature type="transmembrane region" description="Helical" evidence="7">
    <location>
        <begin position="54"/>
        <end position="74"/>
    </location>
</feature>